<gene>
    <name evidence="4" type="ORF">Acy02nite_65950</name>
</gene>
<feature type="region of interest" description="Disordered" evidence="1">
    <location>
        <begin position="129"/>
        <end position="149"/>
    </location>
</feature>
<comment type="caution">
    <text evidence="4">The sequence shown here is derived from an EMBL/GenBank/DDBJ whole genome shotgun (WGS) entry which is preliminary data.</text>
</comment>
<dbReference type="SUPFAM" id="SSF50370">
    <property type="entry name" value="Ricin B-like lectins"/>
    <property type="match status" value="1"/>
</dbReference>
<sequence length="512" mass="54340">MKPHRRSGDDRGSLPIAMMVVTVGLVLSVAVLPMILRQFTTARTMADRSTALAGARIGLDVVMARIAAAAYGSTGLLEDLPSCAEPITGDVGVGGEKMEYVVTITYKDRDGKVLTCPLKTAPKTAEVSSKGLGSLDVAPTDSSTSEQTSRTLDGTYTFALDNDTHKATGGSIRIDSSTAGNLCMDAVTKTPVAGAAVKMRVCDGSSTQQFRYTAELYIKLVNSETDAYPNGMCVFGTTAHANGKAVVLQPCPSTTGSIVPDFQWSLDNASNLRTTSPTKVVEGYCINLTTASTVNTPLILGNCSGSATLNVWRFDAAVGAGMAGEDTNQLVNYSQFSRCLDVTSRSVTSTYMIAWFCKQDPNGVVDWNQTWYHPMPNDSAKETEKKGVIYIITGGKRYCLKSPLVATSSSWVTVTTTGCPQTDVTSTAGIPAALVWNVKHNTGSYTTSYRIEDSTGLCLQPTDLATGVKNVDLHSDGTSKVKVAVCSSNELQKWNAPPDISNSSPLSDITEN</sequence>
<evidence type="ECO:0000259" key="3">
    <source>
        <dbReference type="Pfam" id="PF00652"/>
    </source>
</evidence>
<dbReference type="Proteomes" id="UP000619479">
    <property type="component" value="Unassembled WGS sequence"/>
</dbReference>
<name>A0A919IMM6_9ACTN</name>
<dbReference type="AlphaFoldDB" id="A0A919IMM6"/>
<dbReference type="InterPro" id="IPR000772">
    <property type="entry name" value="Ricin_B_lectin"/>
</dbReference>
<dbReference type="Pfam" id="PF00652">
    <property type="entry name" value="Ricin_B_lectin"/>
    <property type="match status" value="1"/>
</dbReference>
<keyword evidence="5" id="KW-1185">Reference proteome</keyword>
<dbReference type="InterPro" id="IPR035992">
    <property type="entry name" value="Ricin_B-like_lectins"/>
</dbReference>
<dbReference type="Gene3D" id="2.80.10.50">
    <property type="match status" value="2"/>
</dbReference>
<evidence type="ECO:0000256" key="1">
    <source>
        <dbReference type="SAM" id="MobiDB-lite"/>
    </source>
</evidence>
<protein>
    <recommendedName>
        <fullName evidence="3">Ricin B lectin domain-containing protein</fullName>
    </recommendedName>
</protein>
<keyword evidence="2" id="KW-0812">Transmembrane</keyword>
<reference evidence="4" key="1">
    <citation type="submission" date="2021-01" db="EMBL/GenBank/DDBJ databases">
        <title>Whole genome shotgun sequence of Actinoplanes cyaneus NBRC 14990.</title>
        <authorList>
            <person name="Komaki H."/>
            <person name="Tamura T."/>
        </authorList>
    </citation>
    <scope>NUCLEOTIDE SEQUENCE</scope>
    <source>
        <strain evidence="4">NBRC 14990</strain>
    </source>
</reference>
<dbReference type="PROSITE" id="PS50231">
    <property type="entry name" value="RICIN_B_LECTIN"/>
    <property type="match status" value="2"/>
</dbReference>
<evidence type="ECO:0000256" key="2">
    <source>
        <dbReference type="SAM" id="Phobius"/>
    </source>
</evidence>
<organism evidence="4 5">
    <name type="scientific">Actinoplanes cyaneus</name>
    <dbReference type="NCBI Taxonomy" id="52696"/>
    <lineage>
        <taxon>Bacteria</taxon>
        <taxon>Bacillati</taxon>
        <taxon>Actinomycetota</taxon>
        <taxon>Actinomycetes</taxon>
        <taxon>Micromonosporales</taxon>
        <taxon>Micromonosporaceae</taxon>
        <taxon>Actinoplanes</taxon>
    </lineage>
</organism>
<dbReference type="RefSeq" id="WP_203749170.1">
    <property type="nucleotide sequence ID" value="NZ_BAAAUC010000006.1"/>
</dbReference>
<proteinExistence type="predicted"/>
<evidence type="ECO:0000313" key="4">
    <source>
        <dbReference type="EMBL" id="GID68714.1"/>
    </source>
</evidence>
<dbReference type="EMBL" id="BOMH01000051">
    <property type="protein sequence ID" value="GID68714.1"/>
    <property type="molecule type" value="Genomic_DNA"/>
</dbReference>
<accession>A0A919IMM6</accession>
<feature type="compositionally biased region" description="Polar residues" evidence="1">
    <location>
        <begin position="140"/>
        <end position="149"/>
    </location>
</feature>
<keyword evidence="2" id="KW-1133">Transmembrane helix</keyword>
<dbReference type="CDD" id="cd00161">
    <property type="entry name" value="beta-trefoil_Ricin-like"/>
    <property type="match status" value="1"/>
</dbReference>
<evidence type="ECO:0000313" key="5">
    <source>
        <dbReference type="Proteomes" id="UP000619479"/>
    </source>
</evidence>
<keyword evidence="2" id="KW-0472">Membrane</keyword>
<feature type="transmembrane region" description="Helical" evidence="2">
    <location>
        <begin position="12"/>
        <end position="36"/>
    </location>
</feature>
<feature type="domain" description="Ricin B lectin" evidence="3">
    <location>
        <begin position="173"/>
        <end position="280"/>
    </location>
</feature>